<gene>
    <name evidence="7" type="ORF">CRU90_12380</name>
</gene>
<dbReference type="InterPro" id="IPR050833">
    <property type="entry name" value="Poly_Biosynth_Transport"/>
</dbReference>
<feature type="transmembrane region" description="Helical" evidence="6">
    <location>
        <begin position="155"/>
        <end position="172"/>
    </location>
</feature>
<feature type="transmembrane region" description="Helical" evidence="6">
    <location>
        <begin position="306"/>
        <end position="327"/>
    </location>
</feature>
<accession>A0A4Q0Z9P3</accession>
<evidence type="ECO:0000313" key="8">
    <source>
        <dbReference type="Proteomes" id="UP000290870"/>
    </source>
</evidence>
<comment type="caution">
    <text evidence="7">The sequence shown here is derived from an EMBL/GenBank/DDBJ whole genome shotgun (WGS) entry which is preliminary data.</text>
</comment>
<keyword evidence="4 6" id="KW-1133">Transmembrane helix</keyword>
<dbReference type="AlphaFoldDB" id="A0A4Q0Z9P3"/>
<evidence type="ECO:0000256" key="3">
    <source>
        <dbReference type="ARBA" id="ARBA00022692"/>
    </source>
</evidence>
<evidence type="ECO:0000256" key="1">
    <source>
        <dbReference type="ARBA" id="ARBA00004651"/>
    </source>
</evidence>
<protein>
    <recommendedName>
        <fullName evidence="9">Polysaccharide biosynthesis protein</fullName>
    </recommendedName>
</protein>
<feature type="transmembrane region" description="Helical" evidence="6">
    <location>
        <begin position="46"/>
        <end position="67"/>
    </location>
</feature>
<feature type="transmembrane region" description="Helical" evidence="6">
    <location>
        <begin position="369"/>
        <end position="392"/>
    </location>
</feature>
<dbReference type="EMBL" id="PDJZ01000024">
    <property type="protein sequence ID" value="RXJ82867.1"/>
    <property type="molecule type" value="Genomic_DNA"/>
</dbReference>
<evidence type="ECO:0008006" key="9">
    <source>
        <dbReference type="Google" id="ProtNLM"/>
    </source>
</evidence>
<keyword evidence="5 6" id="KW-0472">Membrane</keyword>
<evidence type="ECO:0000313" key="7">
    <source>
        <dbReference type="EMBL" id="RXJ82867.1"/>
    </source>
</evidence>
<evidence type="ECO:0000256" key="5">
    <source>
        <dbReference type="ARBA" id="ARBA00023136"/>
    </source>
</evidence>
<evidence type="ECO:0000256" key="2">
    <source>
        <dbReference type="ARBA" id="ARBA00022475"/>
    </source>
</evidence>
<feature type="transmembrane region" description="Helical" evidence="6">
    <location>
        <begin position="254"/>
        <end position="272"/>
    </location>
</feature>
<evidence type="ECO:0000256" key="6">
    <source>
        <dbReference type="SAM" id="Phobius"/>
    </source>
</evidence>
<dbReference type="GO" id="GO:0005886">
    <property type="term" value="C:plasma membrane"/>
    <property type="evidence" value="ECO:0007669"/>
    <property type="project" value="UniProtKB-SubCell"/>
</dbReference>
<name>A0A4Q0Z9P3_9BACT</name>
<feature type="transmembrane region" description="Helical" evidence="6">
    <location>
        <begin position="178"/>
        <end position="195"/>
    </location>
</feature>
<feature type="transmembrane region" description="Helical" evidence="6">
    <location>
        <begin position="339"/>
        <end position="357"/>
    </location>
</feature>
<reference evidence="7 8" key="1">
    <citation type="submission" date="2017-10" db="EMBL/GenBank/DDBJ databases">
        <title>Genomics of the genus Arcobacter.</title>
        <authorList>
            <person name="Perez-Cataluna A."/>
            <person name="Figueras M.J."/>
        </authorList>
    </citation>
    <scope>NUCLEOTIDE SEQUENCE [LARGE SCALE GENOMIC DNA]</scope>
    <source>
        <strain evidence="7 8">F26</strain>
    </source>
</reference>
<feature type="transmembrane region" description="Helical" evidence="6">
    <location>
        <begin position="398"/>
        <end position="417"/>
    </location>
</feature>
<sequence length="426" mass="48513">MLILSKSNSNNIFKNMLILATGAGFAQLINFASMPIITRIYSPSDIGLLSLFVAIVSSIVPLTSLRYNTPIPLIKNNRLAVNLLTLSFIFILFFTTLVTIILSIFSTTILNLFSANSLIQYWYFIPITIFFISIYELINSFALGNKKFKEISKSNTIQALLGGLTKIGLGLIGLKPLGLIIGTLVTNFTGAIYLLKTQLHCIQNNTKYISKSKMYFLFNRFHEFPKYRLPSQFLLIFSKQIPLFFLAFLYTPEYVGYFALTTLTLSVPFTLFGNTTGQAYYAEIAKIGSNNSQRVYDLTKNVLKKLFLFGLIPFIIILFLSPALFSFVFGEKWIVSGEFASILSFYTLAAFISSPLVHTLNIYKNQIKFLFLNILRLIVNCIVFIISWIFSFSIYETIITYSIGMSIYFLFMTFYIFRTIKSHIKD</sequence>
<dbReference type="Pfam" id="PF13440">
    <property type="entry name" value="Polysacc_synt_3"/>
    <property type="match status" value="1"/>
</dbReference>
<feature type="transmembrane region" description="Helical" evidence="6">
    <location>
        <begin position="121"/>
        <end position="143"/>
    </location>
</feature>
<organism evidence="7 8">
    <name type="scientific">Arcobacter cloacae</name>
    <dbReference type="NCBI Taxonomy" id="1054034"/>
    <lineage>
        <taxon>Bacteria</taxon>
        <taxon>Pseudomonadati</taxon>
        <taxon>Campylobacterota</taxon>
        <taxon>Epsilonproteobacteria</taxon>
        <taxon>Campylobacterales</taxon>
        <taxon>Arcobacteraceae</taxon>
        <taxon>Arcobacter</taxon>
    </lineage>
</organism>
<dbReference type="PANTHER" id="PTHR30250:SF28">
    <property type="entry name" value="POLYSACCHARIDE BIOSYNTHESIS PROTEIN"/>
    <property type="match status" value="1"/>
</dbReference>
<feature type="transmembrane region" description="Helical" evidence="6">
    <location>
        <begin position="12"/>
        <end position="34"/>
    </location>
</feature>
<dbReference type="Proteomes" id="UP000290870">
    <property type="component" value="Unassembled WGS sequence"/>
</dbReference>
<keyword evidence="3 6" id="KW-0812">Transmembrane</keyword>
<evidence type="ECO:0000256" key="4">
    <source>
        <dbReference type="ARBA" id="ARBA00022989"/>
    </source>
</evidence>
<keyword evidence="2" id="KW-1003">Cell membrane</keyword>
<feature type="transmembrane region" description="Helical" evidence="6">
    <location>
        <begin position="79"/>
        <end position="109"/>
    </location>
</feature>
<proteinExistence type="predicted"/>
<dbReference type="PANTHER" id="PTHR30250">
    <property type="entry name" value="PST FAMILY PREDICTED COLANIC ACID TRANSPORTER"/>
    <property type="match status" value="1"/>
</dbReference>
<feature type="transmembrane region" description="Helical" evidence="6">
    <location>
        <begin position="229"/>
        <end position="248"/>
    </location>
</feature>
<comment type="subcellular location">
    <subcellularLocation>
        <location evidence="1">Cell membrane</location>
        <topology evidence="1">Multi-pass membrane protein</topology>
    </subcellularLocation>
</comment>